<dbReference type="RefSeq" id="WP_188859230.1">
    <property type="nucleotide sequence ID" value="NZ_BMLT01000002.1"/>
</dbReference>
<organism evidence="3 4">
    <name type="scientific">Marinobacterium nitratireducens</name>
    <dbReference type="NCBI Taxonomy" id="518897"/>
    <lineage>
        <taxon>Bacteria</taxon>
        <taxon>Pseudomonadati</taxon>
        <taxon>Pseudomonadota</taxon>
        <taxon>Gammaproteobacteria</taxon>
        <taxon>Oceanospirillales</taxon>
        <taxon>Oceanospirillaceae</taxon>
        <taxon>Marinobacterium</taxon>
    </lineage>
</organism>
<protein>
    <recommendedName>
        <fullName evidence="2">Transglycosylase SLT domain-containing protein</fullName>
    </recommendedName>
</protein>
<accession>A0A918DQW7</accession>
<name>A0A918DQW7_9GAMM</name>
<proteinExistence type="predicted"/>
<evidence type="ECO:0000313" key="4">
    <source>
        <dbReference type="Proteomes" id="UP000599578"/>
    </source>
</evidence>
<dbReference type="Proteomes" id="UP000599578">
    <property type="component" value="Unassembled WGS sequence"/>
</dbReference>
<keyword evidence="1" id="KW-0732">Signal</keyword>
<evidence type="ECO:0000256" key="1">
    <source>
        <dbReference type="SAM" id="SignalP"/>
    </source>
</evidence>
<gene>
    <name evidence="3" type="ORF">GCM10011348_11170</name>
</gene>
<evidence type="ECO:0000313" key="3">
    <source>
        <dbReference type="EMBL" id="GGO78671.1"/>
    </source>
</evidence>
<dbReference type="Gene3D" id="1.10.530.10">
    <property type="match status" value="1"/>
</dbReference>
<keyword evidence="4" id="KW-1185">Reference proteome</keyword>
<feature type="chain" id="PRO_5037632059" description="Transglycosylase SLT domain-containing protein" evidence="1">
    <location>
        <begin position="20"/>
        <end position="599"/>
    </location>
</feature>
<dbReference type="EMBL" id="BMLT01000002">
    <property type="protein sequence ID" value="GGO78671.1"/>
    <property type="molecule type" value="Genomic_DNA"/>
</dbReference>
<dbReference type="InterPro" id="IPR008258">
    <property type="entry name" value="Transglycosylase_SLT_dom_1"/>
</dbReference>
<feature type="domain" description="Transglycosylase SLT" evidence="2">
    <location>
        <begin position="452"/>
        <end position="569"/>
    </location>
</feature>
<dbReference type="Pfam" id="PF01464">
    <property type="entry name" value="SLT"/>
    <property type="match status" value="1"/>
</dbReference>
<dbReference type="InterPro" id="IPR023346">
    <property type="entry name" value="Lysozyme-like_dom_sf"/>
</dbReference>
<dbReference type="SUPFAM" id="SSF53955">
    <property type="entry name" value="Lysozyme-like"/>
    <property type="match status" value="1"/>
</dbReference>
<sequence length="599" mass="66212">MLAALRVALVLLLMLPAQARPDELTVPLTLDYRILAKAFAEQLFQGPEQSARLYSDTAGCNSLQLAHPRIDTDAFGRIRILSDIDARIGTPAPPQCLFPLQWQAVLDTRLEVYPDAGGKGLDFRVVDSDILKADEQTRTPPGVLWNWIKGIVHPRLETVSIDLSPTLAGLDQLMQLAVSPEKSPVAISLQDVEATPRGLRVQLALQVPPPVPDQFPPELMPLTEEELARWDAAWQAWDGFATWLIKTMAVSAGPELANALADLLLEARYDLRDALALEDHTRDPVRDLFLKTWERLAPLLHDRRLNIPGADALQFATFVSAADALAALDQAAPHLGLVLDRNSLRSMARLLVPGVSDDNLRYGTEIDPALRTLLGLEPELSEEPEPPLSPFAWLIPVAQAGPIDPVLVTELTGWVPTAAEIDTYLSTLSQLLDQVISTERQKAKVPVAYFEIYANALRTTAWQESCWRQFIRSGSEVKTIQSSGGALGLMQINRHVWRGVYNIDSLSRDIGYNARAGNEILVHYMVDIAIKKKEHQITGNPLDLARATYAVYNGGPGHLSRYRKDTTKQHLRAIDAEFWKKYQAMAQQGPAAVKACYGA</sequence>
<reference evidence="3 4" key="1">
    <citation type="journal article" date="2014" name="Int. J. Syst. Evol. Microbiol.">
        <title>Complete genome sequence of Corynebacterium casei LMG S-19264T (=DSM 44701T), isolated from a smear-ripened cheese.</title>
        <authorList>
            <consortium name="US DOE Joint Genome Institute (JGI-PGF)"/>
            <person name="Walter F."/>
            <person name="Albersmeier A."/>
            <person name="Kalinowski J."/>
            <person name="Ruckert C."/>
        </authorList>
    </citation>
    <scope>NUCLEOTIDE SEQUENCE [LARGE SCALE GENOMIC DNA]</scope>
    <source>
        <strain evidence="3 4">CGMCC 1.7286</strain>
    </source>
</reference>
<feature type="signal peptide" evidence="1">
    <location>
        <begin position="1"/>
        <end position="19"/>
    </location>
</feature>
<comment type="caution">
    <text evidence="3">The sequence shown here is derived from an EMBL/GenBank/DDBJ whole genome shotgun (WGS) entry which is preliminary data.</text>
</comment>
<dbReference type="AlphaFoldDB" id="A0A918DQW7"/>
<evidence type="ECO:0000259" key="2">
    <source>
        <dbReference type="Pfam" id="PF01464"/>
    </source>
</evidence>